<dbReference type="Proteomes" id="UP000295724">
    <property type="component" value="Unassembled WGS sequence"/>
</dbReference>
<dbReference type="SUPFAM" id="SSF50475">
    <property type="entry name" value="FMN-binding split barrel"/>
    <property type="match status" value="1"/>
</dbReference>
<protein>
    <recommendedName>
        <fullName evidence="3">Pyridoxamine 5'-phosphate oxidase</fullName>
    </recommendedName>
</protein>
<feature type="non-terminal residue" evidence="1">
    <location>
        <position position="55"/>
    </location>
</feature>
<evidence type="ECO:0008006" key="3">
    <source>
        <dbReference type="Google" id="ProtNLM"/>
    </source>
</evidence>
<comment type="caution">
    <text evidence="1">The sequence shown here is derived from an EMBL/GenBank/DDBJ whole genome shotgun (WGS) entry which is preliminary data.</text>
</comment>
<gene>
    <name evidence="1" type="ORF">C8D91_1843</name>
</gene>
<reference evidence="1 2" key="1">
    <citation type="submission" date="2019-03" db="EMBL/GenBank/DDBJ databases">
        <title>Genomic Encyclopedia of Type Strains, Phase IV (KMG-IV): sequencing the most valuable type-strain genomes for metagenomic binning, comparative biology and taxonomic classification.</title>
        <authorList>
            <person name="Goeker M."/>
        </authorList>
    </citation>
    <scope>NUCLEOTIDE SEQUENCE [LARGE SCALE GENOMIC DNA]</scope>
    <source>
        <strain evidence="1 2">DSM 25488</strain>
    </source>
</reference>
<dbReference type="Gene3D" id="2.30.110.10">
    <property type="entry name" value="Electron Transport, Fmn-binding Protein, Chain A"/>
    <property type="match status" value="1"/>
</dbReference>
<organism evidence="1 2">
    <name type="scientific">Marinicella litoralis</name>
    <dbReference type="NCBI Taxonomy" id="644220"/>
    <lineage>
        <taxon>Bacteria</taxon>
        <taxon>Pseudomonadati</taxon>
        <taxon>Pseudomonadota</taxon>
        <taxon>Gammaproteobacteria</taxon>
        <taxon>Lysobacterales</taxon>
        <taxon>Marinicellaceae</taxon>
        <taxon>Marinicella</taxon>
    </lineage>
</organism>
<dbReference type="EMBL" id="SNZB01000004">
    <property type="protein sequence ID" value="TDR19295.1"/>
    <property type="molecule type" value="Genomic_DNA"/>
</dbReference>
<keyword evidence="2" id="KW-1185">Reference proteome</keyword>
<name>A0A4R6XIJ1_9GAMM</name>
<accession>A0A4R6XIJ1</accession>
<dbReference type="AlphaFoldDB" id="A0A4R6XIJ1"/>
<evidence type="ECO:0000313" key="2">
    <source>
        <dbReference type="Proteomes" id="UP000295724"/>
    </source>
</evidence>
<evidence type="ECO:0000313" key="1">
    <source>
        <dbReference type="EMBL" id="TDR19295.1"/>
    </source>
</evidence>
<proteinExistence type="predicted"/>
<dbReference type="InterPro" id="IPR012349">
    <property type="entry name" value="Split_barrel_FMN-bd"/>
</dbReference>
<sequence length="55" mass="6330">MDIGEIRKEYTQFGLNRADLLSNPLQQFEKWFQQARTAELKEVNAMSIATVRADG</sequence>